<evidence type="ECO:0000313" key="1">
    <source>
        <dbReference type="EMBL" id="PRY44136.1"/>
    </source>
</evidence>
<evidence type="ECO:0000313" key="2">
    <source>
        <dbReference type="Proteomes" id="UP000238375"/>
    </source>
</evidence>
<dbReference type="Proteomes" id="UP000238375">
    <property type="component" value="Unassembled WGS sequence"/>
</dbReference>
<proteinExistence type="predicted"/>
<keyword evidence="2" id="KW-1185">Reference proteome</keyword>
<reference evidence="1 2" key="1">
    <citation type="submission" date="2018-03" db="EMBL/GenBank/DDBJ databases">
        <title>Genomic Encyclopedia of Archaeal and Bacterial Type Strains, Phase II (KMG-II): from individual species to whole genera.</title>
        <authorList>
            <person name="Goeker M."/>
        </authorList>
    </citation>
    <scope>NUCLEOTIDE SEQUENCE [LARGE SCALE GENOMIC DNA]</scope>
    <source>
        <strain evidence="1 2">DSM 28354</strain>
    </source>
</reference>
<name>A0A2T0TEN4_9BACT</name>
<evidence type="ECO:0008006" key="3">
    <source>
        <dbReference type="Google" id="ProtNLM"/>
    </source>
</evidence>
<dbReference type="OrthoDB" id="1090083at2"/>
<organism evidence="1 2">
    <name type="scientific">Spirosoma oryzae</name>
    <dbReference type="NCBI Taxonomy" id="1469603"/>
    <lineage>
        <taxon>Bacteria</taxon>
        <taxon>Pseudomonadati</taxon>
        <taxon>Bacteroidota</taxon>
        <taxon>Cytophagia</taxon>
        <taxon>Cytophagales</taxon>
        <taxon>Cytophagaceae</taxon>
        <taxon>Spirosoma</taxon>
    </lineage>
</organism>
<protein>
    <recommendedName>
        <fullName evidence="3">Type VI secretion system baseplate subunit TssF</fullName>
    </recommendedName>
</protein>
<accession>A0A2T0TEN4</accession>
<gene>
    <name evidence="1" type="ORF">CLV58_103105</name>
</gene>
<sequence length="631" mass="71239">MALSDQRSFYTQEAIRQRLLLHLIQMWGVRDLNALDTFVRMLVDTLANEIYKVSNEFIGSEVRVLERLADLLTPDLLTVPRPAHAIMQAHPAEPVLELTASQSFLFQQRYASQLMGELDSVRDLFFAPVDSVRLVDGRVAYLAAGSHLHAIHPQLGKRLVAQTLPMQAIPPQTLWIGLALNPAIESLDRVNFAFNWPTEIDAQPLFPLLKLSNWYLNGARLATVPGPAYEHRAQPIAYGPAQLLTEYDINYQLEADIRQTYQLRFMHVGSSATAQLDDIRQAYPADVADAFGAKALEPLNGGALVWLRVTFPAPFDANVLDKITVDLNAFPVLNRRENRMLYRTTANFNLLPLRTGPFETLLMVKTVVDSKERVFTPFPAHQADHISEGSYVTRRGGVERFDVRNAREQLTFLLELLRDESVAFAVYGQDTIRLLLTQLQEQLDQLQRKVQTTPTPPIALNQYVLFKPYEEGDTMQVDFWTTNCELANRLPAGTPLQPFNTDSLNSDSIRLLTGTNGGRDRPSAMHRVQTYRYALMSHQRLVTQEDVRSFFHYELGPLLDSVRISKGVAIGQTQKEGLMRTVDITLHPAADSTLTPDEWKVVLEGLQQKLVQRSGQVTPYRLFLAEPTTVV</sequence>
<comment type="caution">
    <text evidence="1">The sequence shown here is derived from an EMBL/GenBank/DDBJ whole genome shotgun (WGS) entry which is preliminary data.</text>
</comment>
<dbReference type="AlphaFoldDB" id="A0A2T0TEN4"/>
<dbReference type="EMBL" id="PVTE01000003">
    <property type="protein sequence ID" value="PRY44136.1"/>
    <property type="molecule type" value="Genomic_DNA"/>
</dbReference>
<dbReference type="RefSeq" id="WP_106136562.1">
    <property type="nucleotide sequence ID" value="NZ_PVTE01000003.1"/>
</dbReference>